<dbReference type="OrthoDB" id="1045822at2759"/>
<evidence type="ECO:0000313" key="4">
    <source>
        <dbReference type="RefSeq" id="XP_016728193.1"/>
    </source>
</evidence>
<reference evidence="3" key="1">
    <citation type="journal article" date="2020" name="Nat. Genet.">
        <title>Genomic diversifications of five Gossypium allopolyploid species and their impact on cotton improvement.</title>
        <authorList>
            <person name="Chen Z.J."/>
            <person name="Sreedasyam A."/>
            <person name="Ando A."/>
            <person name="Song Q."/>
            <person name="De Santiago L.M."/>
            <person name="Hulse-Kemp A.M."/>
            <person name="Ding M."/>
            <person name="Ye W."/>
            <person name="Kirkbride R.C."/>
            <person name="Jenkins J."/>
            <person name="Plott C."/>
            <person name="Lovell J."/>
            <person name="Lin Y.M."/>
            <person name="Vaughn R."/>
            <person name="Liu B."/>
            <person name="Simpson S."/>
            <person name="Scheffler B.E."/>
            <person name="Wen L."/>
            <person name="Saski C.A."/>
            <person name="Grover C.E."/>
            <person name="Hu G."/>
            <person name="Conover J.L."/>
            <person name="Carlson J.W."/>
            <person name="Shu S."/>
            <person name="Boston L.B."/>
            <person name="Williams M."/>
            <person name="Peterson D.G."/>
            <person name="McGee K."/>
            <person name="Jones D.C."/>
            <person name="Wendel J.F."/>
            <person name="Stelly D.M."/>
            <person name="Grimwood J."/>
            <person name="Schmutz J."/>
        </authorList>
    </citation>
    <scope>NUCLEOTIDE SEQUENCE [LARGE SCALE GENOMIC DNA]</scope>
    <source>
        <strain evidence="3">cv. TM-1</strain>
    </source>
</reference>
<evidence type="ECO:0000313" key="3">
    <source>
        <dbReference type="Proteomes" id="UP000818029"/>
    </source>
</evidence>
<dbReference type="RefSeq" id="XP_016728193.1">
    <property type="nucleotide sequence ID" value="XM_016872704.2"/>
</dbReference>
<name>A0A1U8MRL2_GOSHI</name>
<dbReference type="InterPro" id="IPR006461">
    <property type="entry name" value="PLAC_motif_containing"/>
</dbReference>
<reference evidence="4" key="2">
    <citation type="submission" date="2025-08" db="UniProtKB">
        <authorList>
            <consortium name="RefSeq"/>
        </authorList>
    </citation>
    <scope>IDENTIFICATION</scope>
</reference>
<keyword evidence="2" id="KW-0472">Membrane</keyword>
<dbReference type="NCBIfam" id="TIGR01571">
    <property type="entry name" value="A_thal_Cys_rich"/>
    <property type="match status" value="1"/>
</dbReference>
<dbReference type="Pfam" id="PF04749">
    <property type="entry name" value="PLAC8"/>
    <property type="match status" value="1"/>
</dbReference>
<dbReference type="PaxDb" id="3635-A0A1U8MRL2"/>
<keyword evidence="2" id="KW-0812">Transmembrane</keyword>
<keyword evidence="3" id="KW-1185">Reference proteome</keyword>
<protein>
    <submittedName>
        <fullName evidence="4">Cell number regulator 2 isoform X1</fullName>
    </submittedName>
</protein>
<gene>
    <name evidence="4" type="primary">LOC107939375</name>
</gene>
<evidence type="ECO:0000256" key="2">
    <source>
        <dbReference type="SAM" id="Phobius"/>
    </source>
</evidence>
<feature type="compositionally biased region" description="Basic and acidic residues" evidence="1">
    <location>
        <begin position="215"/>
        <end position="235"/>
    </location>
</feature>
<accession>A0A1U8MRL2</accession>
<evidence type="ECO:0000256" key="1">
    <source>
        <dbReference type="SAM" id="MobiDB-lite"/>
    </source>
</evidence>
<organism evidence="3 4">
    <name type="scientific">Gossypium hirsutum</name>
    <name type="common">Upland cotton</name>
    <name type="synonym">Gossypium mexicanum</name>
    <dbReference type="NCBI Taxonomy" id="3635"/>
    <lineage>
        <taxon>Eukaryota</taxon>
        <taxon>Viridiplantae</taxon>
        <taxon>Streptophyta</taxon>
        <taxon>Embryophyta</taxon>
        <taxon>Tracheophyta</taxon>
        <taxon>Spermatophyta</taxon>
        <taxon>Magnoliopsida</taxon>
        <taxon>eudicotyledons</taxon>
        <taxon>Gunneridae</taxon>
        <taxon>Pentapetalae</taxon>
        <taxon>rosids</taxon>
        <taxon>malvids</taxon>
        <taxon>Malvales</taxon>
        <taxon>Malvaceae</taxon>
        <taxon>Malvoideae</taxon>
        <taxon>Gossypium</taxon>
    </lineage>
</organism>
<dbReference type="PANTHER" id="PTHR15907">
    <property type="entry name" value="DUF614 FAMILY PROTEIN-RELATED"/>
    <property type="match status" value="1"/>
</dbReference>
<dbReference type="STRING" id="3635.A0A1U8MRL2"/>
<dbReference type="GeneID" id="107939375"/>
<feature type="transmembrane region" description="Helical" evidence="2">
    <location>
        <begin position="141"/>
        <end position="160"/>
    </location>
</feature>
<dbReference type="Proteomes" id="UP000818029">
    <property type="component" value="Chromosome A01"/>
</dbReference>
<sequence length="242" mass="27164">MFNQIPPKYCSTFLISNKFSFSFPVFASIKYLIALVQTTEVLAMASLNPSGYEKFSGSPPKQRQEAATTGIPLSSSNQYSTESCETNARLQTKTRVPWSSGLCDCFSDWRNCCITCWCPCVTFGQIAEIVDKESSSCGVNGALYTLIACVTGCACCYSCFYRSKMRQQYMLKKHPCGDCLVHCCCEYCALCQEYRELKTRGYDLSIGWHGNMEKRIPTSGGRGHEPMKKTDRDRNGISPWLK</sequence>
<dbReference type="AlphaFoldDB" id="A0A1U8MRL2"/>
<keyword evidence="2" id="KW-1133">Transmembrane helix</keyword>
<dbReference type="KEGG" id="ghi:107939375"/>
<proteinExistence type="predicted"/>
<feature type="region of interest" description="Disordered" evidence="1">
    <location>
        <begin position="215"/>
        <end position="242"/>
    </location>
</feature>